<dbReference type="VEuPathDB" id="VectorBase:CPIJ005271"/>
<dbReference type="Pfam" id="PF00089">
    <property type="entry name" value="Trypsin"/>
    <property type="match status" value="1"/>
</dbReference>
<keyword evidence="6 14" id="KW-0378">Hydrolase</keyword>
<evidence type="ECO:0000256" key="4">
    <source>
        <dbReference type="ARBA" id="ARBA00022729"/>
    </source>
</evidence>
<reference evidence="18" key="2">
    <citation type="submission" date="2020-05" db="UniProtKB">
        <authorList>
            <consortium name="EnsemblMetazoa"/>
        </authorList>
    </citation>
    <scope>IDENTIFICATION</scope>
    <source>
        <strain evidence="18">JHB</strain>
    </source>
</reference>
<dbReference type="InterPro" id="IPR033116">
    <property type="entry name" value="TRYPSIN_SER"/>
</dbReference>
<dbReference type="OMA" id="GFQIDIA"/>
<dbReference type="InterPro" id="IPR050430">
    <property type="entry name" value="Peptidase_S1"/>
</dbReference>
<evidence type="ECO:0000313" key="18">
    <source>
        <dbReference type="EnsemblMetazoa" id="CPIJ005271-PA"/>
    </source>
</evidence>
<dbReference type="KEGG" id="cqu:CpipJ_CPIJ005271"/>
<dbReference type="SMART" id="SM00020">
    <property type="entry name" value="Tryp_SPc"/>
    <property type="match status" value="1"/>
</dbReference>
<evidence type="ECO:0000256" key="1">
    <source>
        <dbReference type="ARBA" id="ARBA00004613"/>
    </source>
</evidence>
<keyword evidence="2" id="KW-0964">Secreted</keyword>
<evidence type="ECO:0000259" key="16">
    <source>
        <dbReference type="PROSITE" id="PS50240"/>
    </source>
</evidence>
<dbReference type="GO" id="GO:0006508">
    <property type="term" value="P:proteolysis"/>
    <property type="evidence" value="ECO:0007669"/>
    <property type="project" value="UniProtKB-KW"/>
</dbReference>
<reference evidence="17" key="1">
    <citation type="submission" date="2007-03" db="EMBL/GenBank/DDBJ databases">
        <title>Annotation of Culex pipiens quinquefasciatus.</title>
        <authorList>
            <consortium name="The Broad Institute Genome Sequencing Platform"/>
            <person name="Atkinson P.W."/>
            <person name="Hemingway J."/>
            <person name="Christensen B.M."/>
            <person name="Higgs S."/>
            <person name="Kodira C."/>
            <person name="Hannick L."/>
            <person name="Megy K."/>
            <person name="O'Leary S."/>
            <person name="Pearson M."/>
            <person name="Haas B.J."/>
            <person name="Mauceli E."/>
            <person name="Wortman J.R."/>
            <person name="Lee N.H."/>
            <person name="Guigo R."/>
            <person name="Stanke M."/>
            <person name="Alvarado L."/>
            <person name="Amedeo P."/>
            <person name="Antoine C.H."/>
            <person name="Arensburger P."/>
            <person name="Bidwell S.L."/>
            <person name="Crawford M."/>
            <person name="Camaro F."/>
            <person name="Devon K."/>
            <person name="Engels R."/>
            <person name="Hammond M."/>
            <person name="Howarth C."/>
            <person name="Koehrsen M."/>
            <person name="Lawson D."/>
            <person name="Montgomery P."/>
            <person name="Nene V."/>
            <person name="Nusbaum C."/>
            <person name="Puiu D."/>
            <person name="Romero-Severson J."/>
            <person name="Severson D.W."/>
            <person name="Shumway M."/>
            <person name="Sisk P."/>
            <person name="Stolte C."/>
            <person name="Zeng Q."/>
            <person name="Eisenstadt E."/>
            <person name="Fraser-Liggett C."/>
            <person name="Strausberg R."/>
            <person name="Galagan J."/>
            <person name="Birren B."/>
            <person name="Collins F.H."/>
        </authorList>
    </citation>
    <scope>NUCLEOTIDE SEQUENCE [LARGE SCALE GENOMIC DNA]</scope>
    <source>
        <strain evidence="17">JHB</strain>
    </source>
</reference>
<dbReference type="HOGENOM" id="CLU_006842_7_0_1"/>
<dbReference type="InterPro" id="IPR009003">
    <property type="entry name" value="Peptidase_S1_PA"/>
</dbReference>
<evidence type="ECO:0000256" key="15">
    <source>
        <dbReference type="SAM" id="SignalP"/>
    </source>
</evidence>
<evidence type="ECO:0000256" key="9">
    <source>
        <dbReference type="ARBA" id="ARBA00023157"/>
    </source>
</evidence>
<dbReference type="PANTHER" id="PTHR24276:SF97">
    <property type="entry name" value="GH13245P2-RELATED"/>
    <property type="match status" value="1"/>
</dbReference>
<evidence type="ECO:0000313" key="19">
    <source>
        <dbReference type="Proteomes" id="UP000002320"/>
    </source>
</evidence>
<accession>B0WE92</accession>
<protein>
    <recommendedName>
        <fullName evidence="12">trypsin</fullName>
        <ecNumber evidence="12">3.4.21.4</ecNumber>
    </recommendedName>
</protein>
<dbReference type="InterPro" id="IPR001254">
    <property type="entry name" value="Trypsin_dom"/>
</dbReference>
<dbReference type="PRINTS" id="PR00722">
    <property type="entry name" value="CHYMOTRYPSIN"/>
</dbReference>
<feature type="domain" description="Peptidase S1" evidence="16">
    <location>
        <begin position="27"/>
        <end position="251"/>
    </location>
</feature>
<evidence type="ECO:0000256" key="14">
    <source>
        <dbReference type="RuleBase" id="RU363034"/>
    </source>
</evidence>
<evidence type="ECO:0000256" key="12">
    <source>
        <dbReference type="ARBA" id="ARBA00038868"/>
    </source>
</evidence>
<organism>
    <name type="scientific">Culex quinquefasciatus</name>
    <name type="common">Southern house mosquito</name>
    <name type="synonym">Culex pungens</name>
    <dbReference type="NCBI Taxonomy" id="7176"/>
    <lineage>
        <taxon>Eukaryota</taxon>
        <taxon>Metazoa</taxon>
        <taxon>Ecdysozoa</taxon>
        <taxon>Arthropoda</taxon>
        <taxon>Hexapoda</taxon>
        <taxon>Insecta</taxon>
        <taxon>Pterygota</taxon>
        <taxon>Neoptera</taxon>
        <taxon>Endopterygota</taxon>
        <taxon>Diptera</taxon>
        <taxon>Nematocera</taxon>
        <taxon>Culicoidea</taxon>
        <taxon>Culicidae</taxon>
        <taxon>Culicinae</taxon>
        <taxon>Culicini</taxon>
        <taxon>Culex</taxon>
        <taxon>Culex</taxon>
    </lineage>
</organism>
<comment type="similarity">
    <text evidence="10">Belongs to the peptidase S1 family. CLIP subfamily.</text>
</comment>
<comment type="function">
    <text evidence="13">Major function may be to aid in digestion of the blood meal.</text>
</comment>
<keyword evidence="4 15" id="KW-0732">Signal</keyword>
<dbReference type="EnsemblMetazoa" id="CPIJ005271-RA">
    <property type="protein sequence ID" value="CPIJ005271-PA"/>
    <property type="gene ID" value="CPIJ005271"/>
</dbReference>
<dbReference type="EMBL" id="DS231906">
    <property type="protein sequence ID" value="EDS45386.1"/>
    <property type="molecule type" value="Genomic_DNA"/>
</dbReference>
<dbReference type="VEuPathDB" id="VectorBase:CQUJHB007767"/>
<keyword evidence="5" id="KW-0222">Digestion</keyword>
<dbReference type="AlphaFoldDB" id="B0WE92"/>
<dbReference type="InParanoid" id="B0WE92"/>
<evidence type="ECO:0000256" key="3">
    <source>
        <dbReference type="ARBA" id="ARBA00022670"/>
    </source>
</evidence>
<evidence type="ECO:0000256" key="8">
    <source>
        <dbReference type="ARBA" id="ARBA00023145"/>
    </source>
</evidence>
<dbReference type="PROSITE" id="PS00134">
    <property type="entry name" value="TRYPSIN_HIS"/>
    <property type="match status" value="1"/>
</dbReference>
<dbReference type="GO" id="GO:0005576">
    <property type="term" value="C:extracellular region"/>
    <property type="evidence" value="ECO:0007669"/>
    <property type="project" value="UniProtKB-SubCell"/>
</dbReference>
<dbReference type="PROSITE" id="PS00135">
    <property type="entry name" value="TRYPSIN_SER"/>
    <property type="match status" value="1"/>
</dbReference>
<comment type="catalytic activity">
    <reaction evidence="11">
        <text>Preferential cleavage: Arg-|-Xaa, Lys-|-Xaa.</text>
        <dbReference type="EC" id="3.4.21.4"/>
    </reaction>
</comment>
<dbReference type="EC" id="3.4.21.4" evidence="12"/>
<evidence type="ECO:0000256" key="6">
    <source>
        <dbReference type="ARBA" id="ARBA00022801"/>
    </source>
</evidence>
<feature type="signal peptide" evidence="15">
    <location>
        <begin position="1"/>
        <end position="18"/>
    </location>
</feature>
<evidence type="ECO:0000256" key="2">
    <source>
        <dbReference type="ARBA" id="ARBA00022525"/>
    </source>
</evidence>
<keyword evidence="3 14" id="KW-0645">Protease</keyword>
<gene>
    <name evidence="18" type="primary">6037070</name>
    <name evidence="17" type="ORF">CpipJ_CPIJ005271</name>
</gene>
<dbReference type="InterPro" id="IPR043504">
    <property type="entry name" value="Peptidase_S1_PA_chymotrypsin"/>
</dbReference>
<dbReference type="FunFam" id="2.40.10.10:FF:000077">
    <property type="entry name" value="Predicted protein"/>
    <property type="match status" value="1"/>
</dbReference>
<keyword evidence="9" id="KW-1015">Disulfide bond</keyword>
<keyword evidence="8" id="KW-0865">Zymogen</keyword>
<evidence type="ECO:0000313" key="17">
    <source>
        <dbReference type="EMBL" id="EDS45386.1"/>
    </source>
</evidence>
<feature type="chain" id="PRO_5011407888" description="trypsin" evidence="15">
    <location>
        <begin position="19"/>
        <end position="252"/>
    </location>
</feature>
<dbReference type="GO" id="GO:0007586">
    <property type="term" value="P:digestion"/>
    <property type="evidence" value="ECO:0007669"/>
    <property type="project" value="UniProtKB-KW"/>
</dbReference>
<name>B0WE92_CULQU</name>
<dbReference type="InterPro" id="IPR001314">
    <property type="entry name" value="Peptidase_S1A"/>
</dbReference>
<comment type="subcellular location">
    <subcellularLocation>
        <location evidence="1">Secreted</location>
    </subcellularLocation>
</comment>
<dbReference type="Proteomes" id="UP000002320">
    <property type="component" value="Unassembled WGS sequence"/>
</dbReference>
<evidence type="ECO:0000256" key="7">
    <source>
        <dbReference type="ARBA" id="ARBA00022825"/>
    </source>
</evidence>
<dbReference type="InterPro" id="IPR018114">
    <property type="entry name" value="TRYPSIN_HIS"/>
</dbReference>
<evidence type="ECO:0000256" key="10">
    <source>
        <dbReference type="ARBA" id="ARBA00024195"/>
    </source>
</evidence>
<dbReference type="CDD" id="cd00190">
    <property type="entry name" value="Tryp_SPc"/>
    <property type="match status" value="1"/>
</dbReference>
<keyword evidence="19" id="KW-1185">Reference proteome</keyword>
<dbReference type="OrthoDB" id="7756801at2759"/>
<dbReference type="PROSITE" id="PS50240">
    <property type="entry name" value="TRYPSIN_DOM"/>
    <property type="match status" value="1"/>
</dbReference>
<dbReference type="SUPFAM" id="SSF50494">
    <property type="entry name" value="Trypsin-like serine proteases"/>
    <property type="match status" value="1"/>
</dbReference>
<dbReference type="STRING" id="7176.B0WE92"/>
<keyword evidence="7 14" id="KW-0720">Serine protease</keyword>
<sequence>MAKIFVIAVCALIGLTSGASLSRVFKIVGGFQVEIADFPYQVSLQRNSRHHCGGSIIDAGWILTAAHCTENKNATIYGVRAGSSEHATGGQLVTVKAVHSHPEYNSGNYDFDFSLLELGEAVQFGEGVQPIVLVEDEPSDEELSLVSGWGDTRSLEESRQFLRAVVVPLVNRTECAEANKDILPVTESMICAGYVEEGGKDACQGDSGGPLVVDGQLAGVVSWGNDCAKPGYPGVYSNVAYVRDWIREVASV</sequence>
<dbReference type="PANTHER" id="PTHR24276">
    <property type="entry name" value="POLYSERASE-RELATED"/>
    <property type="match status" value="1"/>
</dbReference>
<evidence type="ECO:0000256" key="13">
    <source>
        <dbReference type="ARBA" id="ARBA00060213"/>
    </source>
</evidence>
<dbReference type="eggNOG" id="KOG3627">
    <property type="taxonomic scope" value="Eukaryota"/>
</dbReference>
<evidence type="ECO:0000256" key="11">
    <source>
        <dbReference type="ARBA" id="ARBA00036320"/>
    </source>
</evidence>
<dbReference type="MEROPS" id="S01.130"/>
<proteinExistence type="inferred from homology"/>
<evidence type="ECO:0000256" key="5">
    <source>
        <dbReference type="ARBA" id="ARBA00022757"/>
    </source>
</evidence>
<dbReference type="GO" id="GO:0004252">
    <property type="term" value="F:serine-type endopeptidase activity"/>
    <property type="evidence" value="ECO:0007669"/>
    <property type="project" value="UniProtKB-EC"/>
</dbReference>
<dbReference type="Gene3D" id="2.40.10.10">
    <property type="entry name" value="Trypsin-like serine proteases"/>
    <property type="match status" value="1"/>
</dbReference>